<feature type="chain" id="PRO_5046237899" evidence="2">
    <location>
        <begin position="30"/>
        <end position="358"/>
    </location>
</feature>
<reference evidence="3 4" key="1">
    <citation type="submission" date="2024-03" db="EMBL/GenBank/DDBJ databases">
        <title>Cognatishimia coralii sp. nov., a marine bacterium isolated from coral surrounding seawater.</title>
        <authorList>
            <person name="Liu X."/>
            <person name="Liu S."/>
            <person name="Sun H."/>
            <person name="Zhang Y."/>
        </authorList>
    </citation>
    <scope>NUCLEOTIDE SEQUENCE [LARGE SCALE GENOMIC DNA]</scope>
    <source>
        <strain evidence="3 4">D5M38</strain>
    </source>
</reference>
<keyword evidence="4" id="KW-1185">Reference proteome</keyword>
<organism evidence="3 4">
    <name type="scientific">Cognatishimia coralii</name>
    <dbReference type="NCBI Taxonomy" id="3083254"/>
    <lineage>
        <taxon>Bacteria</taxon>
        <taxon>Pseudomonadati</taxon>
        <taxon>Pseudomonadota</taxon>
        <taxon>Alphaproteobacteria</taxon>
        <taxon>Rhodobacterales</taxon>
        <taxon>Paracoccaceae</taxon>
        <taxon>Cognatishimia</taxon>
    </lineage>
</organism>
<evidence type="ECO:0000313" key="4">
    <source>
        <dbReference type="Proteomes" id="UP001368270"/>
    </source>
</evidence>
<dbReference type="InterPro" id="IPR022753">
    <property type="entry name" value="T4SS_pilus_biogen_PilP"/>
</dbReference>
<feature type="compositionally biased region" description="Polar residues" evidence="1">
    <location>
        <begin position="215"/>
        <end position="247"/>
    </location>
</feature>
<keyword evidence="2" id="KW-0732">Signal</keyword>
<name>A0ABU8QKS3_9RHOB</name>
<evidence type="ECO:0000256" key="1">
    <source>
        <dbReference type="SAM" id="MobiDB-lite"/>
    </source>
</evidence>
<accession>A0ABU8QKS3</accession>
<dbReference type="NCBIfam" id="TIGR03021">
    <property type="entry name" value="pilP_fam"/>
    <property type="match status" value="1"/>
</dbReference>
<gene>
    <name evidence="3" type="primary">pilP</name>
    <name evidence="3" type="ORF">WG622_17340</name>
</gene>
<proteinExistence type="predicted"/>
<evidence type="ECO:0000313" key="3">
    <source>
        <dbReference type="EMBL" id="MEJ5220023.1"/>
    </source>
</evidence>
<feature type="region of interest" description="Disordered" evidence="1">
    <location>
        <begin position="210"/>
        <end position="249"/>
    </location>
</feature>
<dbReference type="RefSeq" id="WP_339404666.1">
    <property type="nucleotide sequence ID" value="NZ_JBBGAZ010000015.1"/>
</dbReference>
<dbReference type="EMBL" id="JBBGAZ010000015">
    <property type="protein sequence ID" value="MEJ5220023.1"/>
    <property type="molecule type" value="Genomic_DNA"/>
</dbReference>
<feature type="signal peptide" evidence="2">
    <location>
        <begin position="1"/>
        <end position="29"/>
    </location>
</feature>
<protein>
    <submittedName>
        <fullName evidence="3">Type IV pilus biogenesis protein PilP</fullName>
    </submittedName>
</protein>
<dbReference type="Proteomes" id="UP001368270">
    <property type="component" value="Unassembled WGS sequence"/>
</dbReference>
<sequence length="358" mass="37577">MSTYQTTNSTYGVFCLAISLSLASFPALAQDVTGGEHLGTPATETGSNAGAAQNLLSNVAAAFKAASQDANSVNGIDQETSPLSSSQHSLQTFASGAPLAAPVTNTQTEESFLTCPLDKLRSSYESVLADETTEVIDVLMVENEVLRICQARQSQINGILKITQSVEEVAGELLTKKINGMANEWSRAQAELHRAKLAEHLRQRNEVARIASNAAPVSQPSADGSKDLASTNRTKPSVDTSASSQHGSCRPDYRVTAIYGAGGKTRATVLSPEGAEHRVKVGDLLPFGVKIMAIGQGLVTIDVNGTRDVLAFDSDARTRSGPLAEEGFIVAKPGDPTDSAALSRRLTPAFELTSGSGE</sequence>
<comment type="caution">
    <text evidence="3">The sequence shown here is derived from an EMBL/GenBank/DDBJ whole genome shotgun (WGS) entry which is preliminary data.</text>
</comment>
<evidence type="ECO:0000256" key="2">
    <source>
        <dbReference type="SAM" id="SignalP"/>
    </source>
</evidence>